<name>A0A3M7PZL9_BRAPC</name>
<dbReference type="EMBL" id="REGN01008240">
    <property type="protein sequence ID" value="RNA04098.1"/>
    <property type="molecule type" value="Genomic_DNA"/>
</dbReference>
<proteinExistence type="predicted"/>
<evidence type="ECO:0000313" key="2">
    <source>
        <dbReference type="Proteomes" id="UP000276133"/>
    </source>
</evidence>
<dbReference type="AlphaFoldDB" id="A0A3M7PZL9"/>
<organism evidence="1 2">
    <name type="scientific">Brachionus plicatilis</name>
    <name type="common">Marine rotifer</name>
    <name type="synonym">Brachionus muelleri</name>
    <dbReference type="NCBI Taxonomy" id="10195"/>
    <lineage>
        <taxon>Eukaryota</taxon>
        <taxon>Metazoa</taxon>
        <taxon>Spiralia</taxon>
        <taxon>Gnathifera</taxon>
        <taxon>Rotifera</taxon>
        <taxon>Eurotatoria</taxon>
        <taxon>Monogononta</taxon>
        <taxon>Pseudotrocha</taxon>
        <taxon>Ploima</taxon>
        <taxon>Brachionidae</taxon>
        <taxon>Brachionus</taxon>
    </lineage>
</organism>
<gene>
    <name evidence="1" type="ORF">BpHYR1_014532</name>
</gene>
<evidence type="ECO:0000313" key="1">
    <source>
        <dbReference type="EMBL" id="RNA04098.1"/>
    </source>
</evidence>
<sequence>MQRVNLFSGKLSDKKTIYIHTRNLKKKKNTKKNNVTAERFSIDLLKEKFSPKNVITECILGVNGTGVVSVVLTEVVRIVVILQLKVGLMKSIFHTLIVLSEDPLMTFPFIN</sequence>
<protein>
    <submittedName>
        <fullName evidence="1">Uncharacterized protein</fullName>
    </submittedName>
</protein>
<keyword evidence="2" id="KW-1185">Reference proteome</keyword>
<comment type="caution">
    <text evidence="1">The sequence shown here is derived from an EMBL/GenBank/DDBJ whole genome shotgun (WGS) entry which is preliminary data.</text>
</comment>
<accession>A0A3M7PZL9</accession>
<dbReference type="Proteomes" id="UP000276133">
    <property type="component" value="Unassembled WGS sequence"/>
</dbReference>
<reference evidence="1 2" key="1">
    <citation type="journal article" date="2018" name="Sci. Rep.">
        <title>Genomic signatures of local adaptation to the degree of environmental predictability in rotifers.</title>
        <authorList>
            <person name="Franch-Gras L."/>
            <person name="Hahn C."/>
            <person name="Garcia-Roger E.M."/>
            <person name="Carmona M.J."/>
            <person name="Serra M."/>
            <person name="Gomez A."/>
        </authorList>
    </citation>
    <scope>NUCLEOTIDE SEQUENCE [LARGE SCALE GENOMIC DNA]</scope>
    <source>
        <strain evidence="1">HYR1</strain>
    </source>
</reference>